<sequence length="169" mass="19085">MQLLALHQHHGAFAVIVQGTDKTERQRWRHRPRHHGLRRRWPEAQGRGEPCTLFRQAGARAEIHECRQFDCRAGHGLDQAAGGATLRPLDGGGHRGRLVLLHAQPARCRQRQRQGAEQHRRARVHAPSRRNITSRNSASTTLASLPPRLIEIDSRPSSGRSMRTAPSQR</sequence>
<accession>A0A645IPY3</accession>
<dbReference type="EMBL" id="VSSQ01119526">
    <property type="protein sequence ID" value="MPN52932.1"/>
    <property type="molecule type" value="Genomic_DNA"/>
</dbReference>
<protein>
    <submittedName>
        <fullName evidence="2">Uncharacterized protein</fullName>
    </submittedName>
</protein>
<dbReference type="AlphaFoldDB" id="A0A645IPY3"/>
<comment type="caution">
    <text evidence="2">The sequence shown here is derived from an EMBL/GenBank/DDBJ whole genome shotgun (WGS) entry which is preliminary data.</text>
</comment>
<reference evidence="2" key="1">
    <citation type="submission" date="2019-08" db="EMBL/GenBank/DDBJ databases">
        <authorList>
            <person name="Kucharzyk K."/>
            <person name="Murdoch R.W."/>
            <person name="Higgins S."/>
            <person name="Loffler F."/>
        </authorList>
    </citation>
    <scope>NUCLEOTIDE SEQUENCE</scope>
</reference>
<name>A0A645IPY3_9ZZZZ</name>
<feature type="compositionally biased region" description="Polar residues" evidence="1">
    <location>
        <begin position="155"/>
        <end position="169"/>
    </location>
</feature>
<evidence type="ECO:0000256" key="1">
    <source>
        <dbReference type="SAM" id="MobiDB-lite"/>
    </source>
</evidence>
<proteinExistence type="predicted"/>
<gene>
    <name evidence="2" type="ORF">SDC9_200595</name>
</gene>
<feature type="compositionally biased region" description="Polar residues" evidence="1">
    <location>
        <begin position="130"/>
        <end position="143"/>
    </location>
</feature>
<feature type="region of interest" description="Disordered" evidence="1">
    <location>
        <begin position="110"/>
        <end position="169"/>
    </location>
</feature>
<organism evidence="2">
    <name type="scientific">bioreactor metagenome</name>
    <dbReference type="NCBI Taxonomy" id="1076179"/>
    <lineage>
        <taxon>unclassified sequences</taxon>
        <taxon>metagenomes</taxon>
        <taxon>ecological metagenomes</taxon>
    </lineage>
</organism>
<evidence type="ECO:0000313" key="2">
    <source>
        <dbReference type="EMBL" id="MPN52932.1"/>
    </source>
</evidence>